<gene>
    <name evidence="2" type="ORF">MEUPH1_LOCUS24025</name>
</gene>
<feature type="compositionally biased region" description="Low complexity" evidence="1">
    <location>
        <begin position="35"/>
        <end position="44"/>
    </location>
</feature>
<organism evidence="2 3">
    <name type="scientific">Macrosiphum euphorbiae</name>
    <name type="common">potato aphid</name>
    <dbReference type="NCBI Taxonomy" id="13131"/>
    <lineage>
        <taxon>Eukaryota</taxon>
        <taxon>Metazoa</taxon>
        <taxon>Ecdysozoa</taxon>
        <taxon>Arthropoda</taxon>
        <taxon>Hexapoda</taxon>
        <taxon>Insecta</taxon>
        <taxon>Pterygota</taxon>
        <taxon>Neoptera</taxon>
        <taxon>Paraneoptera</taxon>
        <taxon>Hemiptera</taxon>
        <taxon>Sternorrhyncha</taxon>
        <taxon>Aphidomorpha</taxon>
        <taxon>Aphidoidea</taxon>
        <taxon>Aphididae</taxon>
        <taxon>Macrosiphini</taxon>
        <taxon>Macrosiphum</taxon>
    </lineage>
</organism>
<keyword evidence="3" id="KW-1185">Reference proteome</keyword>
<evidence type="ECO:0000313" key="3">
    <source>
        <dbReference type="Proteomes" id="UP001160148"/>
    </source>
</evidence>
<sequence length="181" mass="20630">MTPRTPNTNITKPINPNNETSIPNEPIKIPPPSPTNSSAPSVTPLHIDQQINENSDQPKTLRDKLLDSKKTKSKSFDPSKKIKKCSSLENLHTKLNERLKPAEGLFSNNKEIPISYSRYIYIMENCSNKSINIHSLCEEVNVDSHILRKITEQVKPMITDRYVRTKLSKLLNLLFQTLPLQ</sequence>
<feature type="region of interest" description="Disordered" evidence="1">
    <location>
        <begin position="1"/>
        <end position="45"/>
    </location>
</feature>
<reference evidence="2 3" key="1">
    <citation type="submission" date="2023-01" db="EMBL/GenBank/DDBJ databases">
        <authorList>
            <person name="Whitehead M."/>
        </authorList>
    </citation>
    <scope>NUCLEOTIDE SEQUENCE [LARGE SCALE GENOMIC DNA]</scope>
</reference>
<feature type="compositionally biased region" description="Low complexity" evidence="1">
    <location>
        <begin position="1"/>
        <end position="27"/>
    </location>
</feature>
<accession>A0AAV0XN00</accession>
<proteinExistence type="predicted"/>
<comment type="caution">
    <text evidence="2">The sequence shown here is derived from an EMBL/GenBank/DDBJ whole genome shotgun (WGS) entry which is preliminary data.</text>
</comment>
<evidence type="ECO:0000313" key="2">
    <source>
        <dbReference type="EMBL" id="CAI6369835.1"/>
    </source>
</evidence>
<evidence type="ECO:0000256" key="1">
    <source>
        <dbReference type="SAM" id="MobiDB-lite"/>
    </source>
</evidence>
<dbReference type="Proteomes" id="UP001160148">
    <property type="component" value="Unassembled WGS sequence"/>
</dbReference>
<protein>
    <submittedName>
        <fullName evidence="2">Uncharacterized protein</fullName>
    </submittedName>
</protein>
<dbReference type="EMBL" id="CARXXK010000083">
    <property type="protein sequence ID" value="CAI6369835.1"/>
    <property type="molecule type" value="Genomic_DNA"/>
</dbReference>
<dbReference type="AlphaFoldDB" id="A0AAV0XN00"/>
<name>A0AAV0XN00_9HEMI</name>